<dbReference type="PANTHER" id="PTHR43736:SF1">
    <property type="entry name" value="DIHYDRONEOPTERIN TRIPHOSPHATE DIPHOSPHATASE"/>
    <property type="match status" value="1"/>
</dbReference>
<evidence type="ECO:0000313" key="5">
    <source>
        <dbReference type="EMBL" id="TGN62573.1"/>
    </source>
</evidence>
<dbReference type="PRINTS" id="PR00502">
    <property type="entry name" value="NUDIXFAMILY"/>
</dbReference>
<dbReference type="InterPro" id="IPR000086">
    <property type="entry name" value="NUDIX_hydrolase_dom"/>
</dbReference>
<dbReference type="SUPFAM" id="SSF55811">
    <property type="entry name" value="Nudix"/>
    <property type="match status" value="2"/>
</dbReference>
<dbReference type="Proteomes" id="UP000297496">
    <property type="component" value="Unassembled WGS sequence"/>
</dbReference>
<comment type="similarity">
    <text evidence="1 3">Belongs to the Nudix hydrolase family.</text>
</comment>
<sequence length="308" mass="33074">MGSLPRRQRVAAYAVILRERDGRVEILLSRLAPRVSRSELWTLPGGGVDHGEDPRDALIREVHEETGLAATVGDRARVYSAHMPRSPRDGQLVDAHAIRLVYEGWVSPDSPTPRVVEVDGSTIEAAWRPLDDVASGAVPVASVVTEALVDHRPFRLQRVAAYALVTRSSNGADELLLTRLSARAAHPGRWTLPGGGVDHGEHPSVALAREVEEECGLPCRVGELLGVHDTHFAGTAPSGRIEDYHGVHLVFGAAVADGQPRVLEQDGTTDAVAWVPVTDIDAGTVDVLELVRWARARTTTAGAEGDRA</sequence>
<evidence type="ECO:0000256" key="2">
    <source>
        <dbReference type="ARBA" id="ARBA00022801"/>
    </source>
</evidence>
<dbReference type="PANTHER" id="PTHR43736">
    <property type="entry name" value="ADP-RIBOSE PYROPHOSPHATASE"/>
    <property type="match status" value="1"/>
</dbReference>
<protein>
    <submittedName>
        <fullName evidence="5">NUDIX domain-containing protein</fullName>
    </submittedName>
</protein>
<feature type="domain" description="Nudix hydrolase" evidence="4">
    <location>
        <begin position="155"/>
        <end position="298"/>
    </location>
</feature>
<gene>
    <name evidence="5" type="ORF">EXE59_00335</name>
</gene>
<accession>A0A4Z1CHX7</accession>
<dbReference type="Gene3D" id="3.90.79.10">
    <property type="entry name" value="Nucleoside Triphosphate Pyrophosphohydrolase"/>
    <property type="match status" value="2"/>
</dbReference>
<feature type="domain" description="Nudix hydrolase" evidence="4">
    <location>
        <begin position="7"/>
        <end position="150"/>
    </location>
</feature>
<dbReference type="CDD" id="cd02883">
    <property type="entry name" value="NUDIX_Hydrolase"/>
    <property type="match status" value="1"/>
</dbReference>
<dbReference type="Pfam" id="PF00293">
    <property type="entry name" value="NUDIX"/>
    <property type="match status" value="2"/>
</dbReference>
<evidence type="ECO:0000256" key="1">
    <source>
        <dbReference type="ARBA" id="ARBA00005582"/>
    </source>
</evidence>
<evidence type="ECO:0000256" key="3">
    <source>
        <dbReference type="RuleBase" id="RU003476"/>
    </source>
</evidence>
<name>A0A4Z1CHX7_9ACTN</name>
<proteinExistence type="inferred from homology"/>
<dbReference type="InterPro" id="IPR020084">
    <property type="entry name" value="NUDIX_hydrolase_CS"/>
</dbReference>
<dbReference type="AlphaFoldDB" id="A0A4Z1CHX7"/>
<dbReference type="PROSITE" id="PS00893">
    <property type="entry name" value="NUDIX_BOX"/>
    <property type="match status" value="2"/>
</dbReference>
<keyword evidence="6" id="KW-1185">Reference proteome</keyword>
<dbReference type="PROSITE" id="PS51462">
    <property type="entry name" value="NUDIX"/>
    <property type="match status" value="2"/>
</dbReference>
<reference evidence="5 6" key="1">
    <citation type="submission" date="2019-04" db="EMBL/GenBank/DDBJ databases">
        <title>Three New Species of Nocardioides, Nocardioides euryhalodurans sp. nov., Nocardioides seonyuensis sp. nov. and Nocardioides eburneoflavus sp. nov. Isolated from Soil.</title>
        <authorList>
            <person name="Roh S.G."/>
            <person name="Lee C."/>
            <person name="Kim M.-K."/>
            <person name="Kim S.B."/>
        </authorList>
    </citation>
    <scope>NUCLEOTIDE SEQUENCE [LARGE SCALE GENOMIC DNA]</scope>
    <source>
        <strain evidence="5 6">MMS17-SY213</strain>
    </source>
</reference>
<dbReference type="RefSeq" id="WP_135837124.1">
    <property type="nucleotide sequence ID" value="NZ_SRRO01000001.1"/>
</dbReference>
<organism evidence="5 6">
    <name type="scientific">Nocardioides eburneiflavus</name>
    <dbReference type="NCBI Taxonomy" id="2518372"/>
    <lineage>
        <taxon>Bacteria</taxon>
        <taxon>Bacillati</taxon>
        <taxon>Actinomycetota</taxon>
        <taxon>Actinomycetes</taxon>
        <taxon>Propionibacteriales</taxon>
        <taxon>Nocardioidaceae</taxon>
        <taxon>Nocardioides</taxon>
    </lineage>
</organism>
<comment type="caution">
    <text evidence="5">The sequence shown here is derived from an EMBL/GenBank/DDBJ whole genome shotgun (WGS) entry which is preliminary data.</text>
</comment>
<dbReference type="EMBL" id="SRRO01000001">
    <property type="protein sequence ID" value="TGN62573.1"/>
    <property type="molecule type" value="Genomic_DNA"/>
</dbReference>
<dbReference type="InterPro" id="IPR020476">
    <property type="entry name" value="Nudix_hydrolase"/>
</dbReference>
<dbReference type="OrthoDB" id="9804442at2"/>
<dbReference type="GO" id="GO:0016787">
    <property type="term" value="F:hydrolase activity"/>
    <property type="evidence" value="ECO:0007669"/>
    <property type="project" value="UniProtKB-KW"/>
</dbReference>
<dbReference type="InterPro" id="IPR015797">
    <property type="entry name" value="NUDIX_hydrolase-like_dom_sf"/>
</dbReference>
<evidence type="ECO:0000313" key="6">
    <source>
        <dbReference type="Proteomes" id="UP000297496"/>
    </source>
</evidence>
<evidence type="ECO:0000259" key="4">
    <source>
        <dbReference type="PROSITE" id="PS51462"/>
    </source>
</evidence>
<keyword evidence="2 3" id="KW-0378">Hydrolase</keyword>